<accession>A0A5E6MC68</accession>
<dbReference type="Gene3D" id="1.20.120.920">
    <property type="entry name" value="CRISPR-associated endonuclease Cas1, C-terminal domain"/>
    <property type="match status" value="1"/>
</dbReference>
<organism evidence="1 2">
    <name type="scientific">Methylacidimicrobium tartarophylax</name>
    <dbReference type="NCBI Taxonomy" id="1041768"/>
    <lineage>
        <taxon>Bacteria</taxon>
        <taxon>Pseudomonadati</taxon>
        <taxon>Verrucomicrobiota</taxon>
        <taxon>Methylacidimicrobium</taxon>
    </lineage>
</organism>
<protein>
    <submittedName>
        <fullName evidence="1">Uncharacterized protein</fullName>
    </submittedName>
</protein>
<dbReference type="Proteomes" id="UP000334923">
    <property type="component" value="Unassembled WGS sequence"/>
</dbReference>
<dbReference type="InterPro" id="IPR042206">
    <property type="entry name" value="CRISPR-assoc_Cas1_C"/>
</dbReference>
<dbReference type="EMBL" id="CABFVA020000021">
    <property type="protein sequence ID" value="VVM05370.1"/>
    <property type="molecule type" value="Genomic_DNA"/>
</dbReference>
<sequence length="86" mass="10085">MEALALDLFSHQILNRQLFESREGGVYLARDGKKKFLLQYERRMERQFLSEAVGCRTTLRAELERQATNYKAALENPGKFEPFLMN</sequence>
<evidence type="ECO:0000313" key="1">
    <source>
        <dbReference type="EMBL" id="VVM05370.1"/>
    </source>
</evidence>
<evidence type="ECO:0000313" key="2">
    <source>
        <dbReference type="Proteomes" id="UP000334923"/>
    </source>
</evidence>
<keyword evidence="2" id="KW-1185">Reference proteome</keyword>
<gene>
    <name evidence="1" type="ORF">MAMT_00622</name>
</gene>
<dbReference type="AlphaFoldDB" id="A0A5E6MC68"/>
<proteinExistence type="predicted"/>
<name>A0A5E6MC68_9BACT</name>
<reference evidence="1 2" key="1">
    <citation type="submission" date="2019-09" db="EMBL/GenBank/DDBJ databases">
        <authorList>
            <person name="Cremers G."/>
        </authorList>
    </citation>
    <scope>NUCLEOTIDE SEQUENCE [LARGE SCALE GENOMIC DNA]</scope>
    <source>
        <strain evidence="1">4A</strain>
    </source>
</reference>